<feature type="signal peptide" evidence="1">
    <location>
        <begin position="1"/>
        <end position="16"/>
    </location>
</feature>
<feature type="non-terminal residue" evidence="2">
    <location>
        <position position="73"/>
    </location>
</feature>
<dbReference type="PROSITE" id="PS51257">
    <property type="entry name" value="PROKAR_LIPOPROTEIN"/>
    <property type="match status" value="1"/>
</dbReference>
<dbReference type="EMBL" id="CATQJA010002642">
    <property type="protein sequence ID" value="CAJ0576101.1"/>
    <property type="molecule type" value="Genomic_DNA"/>
</dbReference>
<dbReference type="AlphaFoldDB" id="A0AA36CVK1"/>
<evidence type="ECO:0000313" key="2">
    <source>
        <dbReference type="EMBL" id="CAJ0576101.1"/>
    </source>
</evidence>
<evidence type="ECO:0000256" key="1">
    <source>
        <dbReference type="SAM" id="SignalP"/>
    </source>
</evidence>
<comment type="caution">
    <text evidence="2">The sequence shown here is derived from an EMBL/GenBank/DDBJ whole genome shotgun (WGS) entry which is preliminary data.</text>
</comment>
<reference evidence="2" key="1">
    <citation type="submission" date="2023-06" db="EMBL/GenBank/DDBJ databases">
        <authorList>
            <person name="Delattre M."/>
        </authorList>
    </citation>
    <scope>NUCLEOTIDE SEQUENCE</scope>
    <source>
        <strain evidence="2">AF72</strain>
    </source>
</reference>
<gene>
    <name evidence="2" type="ORF">MSPICULIGERA_LOCUS14400</name>
</gene>
<keyword evidence="3" id="KW-1185">Reference proteome</keyword>
<sequence length="73" mass="7860">MRFILLLLALVTVAAGCLHGMCNTAEPWRLADDSKTILLPGCRSSGDCGPGESCRFFKGRGRCSAARKLDCNK</sequence>
<protein>
    <submittedName>
        <fullName evidence="2">Uncharacterized protein</fullName>
    </submittedName>
</protein>
<dbReference type="Proteomes" id="UP001177023">
    <property type="component" value="Unassembled WGS sequence"/>
</dbReference>
<organism evidence="2 3">
    <name type="scientific">Mesorhabditis spiculigera</name>
    <dbReference type="NCBI Taxonomy" id="96644"/>
    <lineage>
        <taxon>Eukaryota</taxon>
        <taxon>Metazoa</taxon>
        <taxon>Ecdysozoa</taxon>
        <taxon>Nematoda</taxon>
        <taxon>Chromadorea</taxon>
        <taxon>Rhabditida</taxon>
        <taxon>Rhabditina</taxon>
        <taxon>Rhabditomorpha</taxon>
        <taxon>Rhabditoidea</taxon>
        <taxon>Rhabditidae</taxon>
        <taxon>Mesorhabditinae</taxon>
        <taxon>Mesorhabditis</taxon>
    </lineage>
</organism>
<keyword evidence="1" id="KW-0732">Signal</keyword>
<proteinExistence type="predicted"/>
<accession>A0AA36CVK1</accession>
<feature type="chain" id="PRO_5041309108" evidence="1">
    <location>
        <begin position="17"/>
        <end position="73"/>
    </location>
</feature>
<name>A0AA36CVK1_9BILA</name>
<evidence type="ECO:0000313" key="3">
    <source>
        <dbReference type="Proteomes" id="UP001177023"/>
    </source>
</evidence>